<dbReference type="EMBL" id="NIPO01000001">
    <property type="protein sequence ID" value="PJR04765.1"/>
    <property type="molecule type" value="Genomic_DNA"/>
</dbReference>
<evidence type="ECO:0008006" key="3">
    <source>
        <dbReference type="Google" id="ProtNLM"/>
    </source>
</evidence>
<proteinExistence type="predicted"/>
<evidence type="ECO:0000313" key="2">
    <source>
        <dbReference type="Proteomes" id="UP000231960"/>
    </source>
</evidence>
<dbReference type="Proteomes" id="UP000231960">
    <property type="component" value="Unassembled WGS sequence"/>
</dbReference>
<dbReference type="OrthoDB" id="8605367at2"/>
<keyword evidence="2" id="KW-1185">Reference proteome</keyword>
<dbReference type="PROSITE" id="PS51257">
    <property type="entry name" value="PROKAR_LIPOPROTEIN"/>
    <property type="match status" value="1"/>
</dbReference>
<reference evidence="1 2" key="1">
    <citation type="submission" date="2017-06" db="EMBL/GenBank/DDBJ databases">
        <title>Description of Avrilella dinanensis gen. nov. sp. nov.</title>
        <authorList>
            <person name="Leyer C."/>
            <person name="Sassi M."/>
            <person name="Minet J."/>
            <person name="Kayal S."/>
            <person name="Cattoir V."/>
        </authorList>
    </citation>
    <scope>NUCLEOTIDE SEQUENCE [LARGE SCALE GENOMIC DNA]</scope>
    <source>
        <strain evidence="1 2">UR159</strain>
    </source>
</reference>
<comment type="caution">
    <text evidence="1">The sequence shown here is derived from an EMBL/GenBank/DDBJ whole genome shotgun (WGS) entry which is preliminary data.</text>
</comment>
<dbReference type="AlphaFoldDB" id="A0A2M9R7K8"/>
<sequence length="288" mass="34062">MKKIYLLALSGLLFFGTACRKEKNDSKIEKITVKHNVDAQIYRTELAKKKADLRQKLRSANREQADKLLIEYRKIFDNLLDSLNYAEANTLTNRALWNDFDNRPDSIQQKIEQYDKLELYFHPIDSTSLQLRFKPSFYYKTFQRKVSEDVKVFLLLQSSTQFDNYEQMDLPKSLALLRADLLKWEGFLSDYPESAYYSDAKKNYVQLIKIYWYGTENRPHISFSTKKMIPEFEQEMITLVKQNPNTITAKLSKKYADFFLDKGDSYTPEVLEKEVKSYNQNGLDKSFR</sequence>
<name>A0A2M9R7K8_9FLAO</name>
<protein>
    <recommendedName>
        <fullName evidence="3">Lipoprotein</fullName>
    </recommendedName>
</protein>
<accession>A0A2M9R7K8</accession>
<organism evidence="1 2">
    <name type="scientific">Avrilella dinanensis</name>
    <dbReference type="NCBI Taxonomy" id="2008672"/>
    <lineage>
        <taxon>Bacteria</taxon>
        <taxon>Pseudomonadati</taxon>
        <taxon>Bacteroidota</taxon>
        <taxon>Flavobacteriia</taxon>
        <taxon>Flavobacteriales</taxon>
        <taxon>Flavobacteriaceae</taxon>
        <taxon>Avrilella</taxon>
    </lineage>
</organism>
<dbReference type="RefSeq" id="WP_100678322.1">
    <property type="nucleotide sequence ID" value="NZ_NIPO01000001.1"/>
</dbReference>
<evidence type="ECO:0000313" key="1">
    <source>
        <dbReference type="EMBL" id="PJR04765.1"/>
    </source>
</evidence>
<gene>
    <name evidence="1" type="ORF">CDL10_09585</name>
</gene>